<dbReference type="Pfam" id="PF14200">
    <property type="entry name" value="RicinB_lectin_2"/>
    <property type="match status" value="1"/>
</dbReference>
<gene>
    <name evidence="3" type="ORF">KIH39_06780</name>
</gene>
<dbReference type="SMART" id="SM00458">
    <property type="entry name" value="RICIN"/>
    <property type="match status" value="1"/>
</dbReference>
<dbReference type="Proteomes" id="UP000676194">
    <property type="component" value="Chromosome"/>
</dbReference>
<evidence type="ECO:0000256" key="1">
    <source>
        <dbReference type="SAM" id="SignalP"/>
    </source>
</evidence>
<dbReference type="KEGG" id="tsph:KIH39_06780"/>
<dbReference type="InterPro" id="IPR035992">
    <property type="entry name" value="Ricin_B-like_lectins"/>
</dbReference>
<dbReference type="CDD" id="cd00161">
    <property type="entry name" value="beta-trefoil_Ricin-like"/>
    <property type="match status" value="1"/>
</dbReference>
<feature type="signal peptide" evidence="1">
    <location>
        <begin position="1"/>
        <end position="25"/>
    </location>
</feature>
<proteinExistence type="predicted"/>
<dbReference type="RefSeq" id="WP_213498523.1">
    <property type="nucleotide sequence ID" value="NZ_CP074694.1"/>
</dbReference>
<protein>
    <submittedName>
        <fullName evidence="3">RICIN domain-containing protein</fullName>
    </submittedName>
</protein>
<dbReference type="Gene3D" id="2.80.10.50">
    <property type="match status" value="2"/>
</dbReference>
<reference evidence="3" key="1">
    <citation type="submission" date="2021-05" db="EMBL/GenBank/DDBJ databases">
        <title>Complete genome sequence of the cellulolytic planctomycete Telmatocola sphagniphila SP2T and characterization of the first cellulase from planctomycetes.</title>
        <authorList>
            <person name="Rakitin A.L."/>
            <person name="Beletsky A.V."/>
            <person name="Naumoff D.G."/>
            <person name="Kulichevskaya I.S."/>
            <person name="Mardanov A.V."/>
            <person name="Ravin N.V."/>
            <person name="Dedysh S.N."/>
        </authorList>
    </citation>
    <scope>NUCLEOTIDE SEQUENCE</scope>
    <source>
        <strain evidence="3">SP2T</strain>
    </source>
</reference>
<evidence type="ECO:0000313" key="3">
    <source>
        <dbReference type="EMBL" id="QVL33611.1"/>
    </source>
</evidence>
<sequence length="167" mass="18660">MLKSKWFFGFALLSLFALLGSQAKAADEKYFKIVHAETKKVLALTDNSEEAGARCVLAKDDGSEAQQWSLVKDGEYLKIVNRKSGKVLDVNEASSDDGAEIIQWDAKDDDFDNQRWSWVGKGMAKQLKSKSSGKVLDISEETKVVQKTADDKNKKQLWEAVEVKAKK</sequence>
<dbReference type="EMBL" id="CP074694">
    <property type="protein sequence ID" value="QVL33611.1"/>
    <property type="molecule type" value="Genomic_DNA"/>
</dbReference>
<feature type="domain" description="Ricin B lectin" evidence="2">
    <location>
        <begin position="28"/>
        <end position="161"/>
    </location>
</feature>
<accession>A0A8E6EZL9</accession>
<dbReference type="SUPFAM" id="SSF50370">
    <property type="entry name" value="Ricin B-like lectins"/>
    <property type="match status" value="1"/>
</dbReference>
<evidence type="ECO:0000259" key="2">
    <source>
        <dbReference type="SMART" id="SM00458"/>
    </source>
</evidence>
<feature type="chain" id="PRO_5034368301" evidence="1">
    <location>
        <begin position="26"/>
        <end position="167"/>
    </location>
</feature>
<name>A0A8E6EZL9_9BACT</name>
<dbReference type="PROSITE" id="PS50231">
    <property type="entry name" value="RICIN_B_LECTIN"/>
    <property type="match status" value="1"/>
</dbReference>
<organism evidence="3 4">
    <name type="scientific">Telmatocola sphagniphila</name>
    <dbReference type="NCBI Taxonomy" id="1123043"/>
    <lineage>
        <taxon>Bacteria</taxon>
        <taxon>Pseudomonadati</taxon>
        <taxon>Planctomycetota</taxon>
        <taxon>Planctomycetia</taxon>
        <taxon>Gemmatales</taxon>
        <taxon>Gemmataceae</taxon>
    </lineage>
</organism>
<keyword evidence="1" id="KW-0732">Signal</keyword>
<dbReference type="AlphaFoldDB" id="A0A8E6EZL9"/>
<evidence type="ECO:0000313" key="4">
    <source>
        <dbReference type="Proteomes" id="UP000676194"/>
    </source>
</evidence>
<dbReference type="InterPro" id="IPR000772">
    <property type="entry name" value="Ricin_B_lectin"/>
</dbReference>
<keyword evidence="4" id="KW-1185">Reference proteome</keyword>